<sequence length="102" mass="12073">MAEEKRMMDKQRKRDNTVNSLLRLQSFARRYIPEQADEVPSRLEYLEKCWDTFQVIQDEYEAMDSTQELLQNNQDIREAMEELYLQTKSILIAASALLPSLV</sequence>
<dbReference type="EMBL" id="AXCP01007271">
    <property type="status" value="NOT_ANNOTATED_CDS"/>
    <property type="molecule type" value="Genomic_DNA"/>
</dbReference>
<accession>A0A182JKI3</accession>
<evidence type="ECO:0000313" key="1">
    <source>
        <dbReference type="EnsemblMetazoa" id="AATE019787-PA.1"/>
    </source>
</evidence>
<dbReference type="EnsemblMetazoa" id="AATE019787-RA">
    <property type="protein sequence ID" value="AATE019787-PA.1"/>
    <property type="gene ID" value="AATE019787"/>
</dbReference>
<protein>
    <recommendedName>
        <fullName evidence="2">Tubulin-specific chaperone A</fullName>
    </recommendedName>
</protein>
<organism evidence="1">
    <name type="scientific">Anopheles atroparvus</name>
    <name type="common">European mosquito</name>
    <dbReference type="NCBI Taxonomy" id="41427"/>
    <lineage>
        <taxon>Eukaryota</taxon>
        <taxon>Metazoa</taxon>
        <taxon>Ecdysozoa</taxon>
        <taxon>Arthropoda</taxon>
        <taxon>Hexapoda</taxon>
        <taxon>Insecta</taxon>
        <taxon>Pterygota</taxon>
        <taxon>Neoptera</taxon>
        <taxon>Endopterygota</taxon>
        <taxon>Diptera</taxon>
        <taxon>Nematocera</taxon>
        <taxon>Culicoidea</taxon>
        <taxon>Culicidae</taxon>
        <taxon>Anophelinae</taxon>
        <taxon>Anopheles</taxon>
    </lineage>
</organism>
<name>A0A182JKI3_ANOAO</name>
<dbReference type="AlphaFoldDB" id="A0A182JKI3"/>
<reference evidence="1" key="1">
    <citation type="submission" date="2022-08" db="UniProtKB">
        <authorList>
            <consortium name="EnsemblMetazoa"/>
        </authorList>
    </citation>
    <scope>IDENTIFICATION</scope>
    <source>
        <strain evidence="1">EBRO</strain>
    </source>
</reference>
<proteinExistence type="predicted"/>
<evidence type="ECO:0008006" key="2">
    <source>
        <dbReference type="Google" id="ProtNLM"/>
    </source>
</evidence>
<dbReference type="VEuPathDB" id="VectorBase:AATE019787"/>